<name>A0AAV9GBH5_9PEZI</name>
<keyword evidence="3" id="KW-1185">Reference proteome</keyword>
<accession>A0AAV9GBH5</accession>
<dbReference type="Proteomes" id="UP001321760">
    <property type="component" value="Unassembled WGS sequence"/>
</dbReference>
<feature type="domain" description="DUF7924" evidence="1">
    <location>
        <begin position="63"/>
        <end position="273"/>
    </location>
</feature>
<evidence type="ECO:0000313" key="2">
    <source>
        <dbReference type="EMBL" id="KAK4445227.1"/>
    </source>
</evidence>
<gene>
    <name evidence="2" type="ORF">QBC34DRAFT_307253</name>
</gene>
<reference evidence="2" key="2">
    <citation type="submission" date="2023-05" db="EMBL/GenBank/DDBJ databases">
        <authorList>
            <consortium name="Lawrence Berkeley National Laboratory"/>
            <person name="Steindorff A."/>
            <person name="Hensen N."/>
            <person name="Bonometti L."/>
            <person name="Westerberg I."/>
            <person name="Brannstrom I.O."/>
            <person name="Guillou S."/>
            <person name="Cros-Aarteil S."/>
            <person name="Calhoun S."/>
            <person name="Haridas S."/>
            <person name="Kuo A."/>
            <person name="Mondo S."/>
            <person name="Pangilinan J."/>
            <person name="Riley R."/>
            <person name="Labutti K."/>
            <person name="Andreopoulos B."/>
            <person name="Lipzen A."/>
            <person name="Chen C."/>
            <person name="Yanf M."/>
            <person name="Daum C."/>
            <person name="Ng V."/>
            <person name="Clum A."/>
            <person name="Ohm R."/>
            <person name="Martin F."/>
            <person name="Silar P."/>
            <person name="Natvig D."/>
            <person name="Lalanne C."/>
            <person name="Gautier V."/>
            <person name="Ament-Velasquez S.L."/>
            <person name="Kruys A."/>
            <person name="Hutchinson M.I."/>
            <person name="Powell A.J."/>
            <person name="Barry K."/>
            <person name="Miller A.N."/>
            <person name="Grigoriev I.V."/>
            <person name="Debuchy R."/>
            <person name="Gladieux P."/>
            <person name="Thoren M.H."/>
            <person name="Johannesson H."/>
        </authorList>
    </citation>
    <scope>NUCLEOTIDE SEQUENCE</scope>
    <source>
        <strain evidence="2">PSN243</strain>
    </source>
</reference>
<organism evidence="2 3">
    <name type="scientific">Podospora aff. communis PSN243</name>
    <dbReference type="NCBI Taxonomy" id="3040156"/>
    <lineage>
        <taxon>Eukaryota</taxon>
        <taxon>Fungi</taxon>
        <taxon>Dikarya</taxon>
        <taxon>Ascomycota</taxon>
        <taxon>Pezizomycotina</taxon>
        <taxon>Sordariomycetes</taxon>
        <taxon>Sordariomycetidae</taxon>
        <taxon>Sordariales</taxon>
        <taxon>Podosporaceae</taxon>
        <taxon>Podospora</taxon>
    </lineage>
</organism>
<proteinExistence type="predicted"/>
<dbReference type="AlphaFoldDB" id="A0AAV9GBH5"/>
<dbReference type="EMBL" id="MU865967">
    <property type="protein sequence ID" value="KAK4445227.1"/>
    <property type="molecule type" value="Genomic_DNA"/>
</dbReference>
<dbReference type="Pfam" id="PF25545">
    <property type="entry name" value="DUF7924"/>
    <property type="match status" value="1"/>
</dbReference>
<dbReference type="PANTHER" id="PTHR42470:SF1">
    <property type="entry name" value="VAST DOMAIN-CONTAINING PROTEIN"/>
    <property type="match status" value="1"/>
</dbReference>
<comment type="caution">
    <text evidence="2">The sequence shown here is derived from an EMBL/GenBank/DDBJ whole genome shotgun (WGS) entry which is preliminary data.</text>
</comment>
<evidence type="ECO:0000313" key="3">
    <source>
        <dbReference type="Proteomes" id="UP001321760"/>
    </source>
</evidence>
<dbReference type="InterPro" id="IPR057684">
    <property type="entry name" value="DUF7924"/>
</dbReference>
<evidence type="ECO:0000259" key="1">
    <source>
        <dbReference type="Pfam" id="PF25545"/>
    </source>
</evidence>
<protein>
    <recommendedName>
        <fullName evidence="1">DUF7924 domain-containing protein</fullName>
    </recommendedName>
</protein>
<dbReference type="PANTHER" id="PTHR42470">
    <property type="entry name" value="VAST DOMAIN-CONTAINING PROTEIN"/>
    <property type="match status" value="1"/>
</dbReference>
<reference evidence="2" key="1">
    <citation type="journal article" date="2023" name="Mol. Phylogenet. Evol.">
        <title>Genome-scale phylogeny and comparative genomics of the fungal order Sordariales.</title>
        <authorList>
            <person name="Hensen N."/>
            <person name="Bonometti L."/>
            <person name="Westerberg I."/>
            <person name="Brannstrom I.O."/>
            <person name="Guillou S."/>
            <person name="Cros-Aarteil S."/>
            <person name="Calhoun S."/>
            <person name="Haridas S."/>
            <person name="Kuo A."/>
            <person name="Mondo S."/>
            <person name="Pangilinan J."/>
            <person name="Riley R."/>
            <person name="LaButti K."/>
            <person name="Andreopoulos B."/>
            <person name="Lipzen A."/>
            <person name="Chen C."/>
            <person name="Yan M."/>
            <person name="Daum C."/>
            <person name="Ng V."/>
            <person name="Clum A."/>
            <person name="Steindorff A."/>
            <person name="Ohm R.A."/>
            <person name="Martin F."/>
            <person name="Silar P."/>
            <person name="Natvig D.O."/>
            <person name="Lalanne C."/>
            <person name="Gautier V."/>
            <person name="Ament-Velasquez S.L."/>
            <person name="Kruys A."/>
            <person name="Hutchinson M.I."/>
            <person name="Powell A.J."/>
            <person name="Barry K."/>
            <person name="Miller A.N."/>
            <person name="Grigoriev I.V."/>
            <person name="Debuchy R."/>
            <person name="Gladieux P."/>
            <person name="Hiltunen Thoren M."/>
            <person name="Johannesson H."/>
        </authorList>
    </citation>
    <scope>NUCLEOTIDE SEQUENCE</scope>
    <source>
        <strain evidence="2">PSN243</strain>
    </source>
</reference>
<sequence>MNDVRRRDYRANCLGPNGIYFQLPSDTLPHQVALLTDRVLTLAPHSPAMLAVMMHELDTLSTHGCSEASLQQCLIKCLFPTTLPLELSTSYQGTIARHLIPACPDAPYTLPLPRPDILYGYNTWKAFTKAQQAILNRIHPENWSYAQATSEVSFPFFAVELKAAAGTGGNLWDAANQCAGGAVACLRAVEQLNIALGAAGRQGGIPSLCYSLAIDNNVGQLYASWKNADLSFNIQRVASFLLSDVQHLSRLCACVAAILEWGAATRLQDICVAADSMGGQSQK</sequence>